<dbReference type="EMBL" id="PJQY01000922">
    <property type="protein sequence ID" value="PQQ06905.1"/>
    <property type="molecule type" value="Genomic_DNA"/>
</dbReference>
<reference evidence="2 3" key="1">
    <citation type="submission" date="2018-02" db="EMBL/GenBank/DDBJ databases">
        <title>Draft genome of wild Prunus yedoensis var. nudiflora.</title>
        <authorList>
            <person name="Baek S."/>
            <person name="Kim J.-H."/>
            <person name="Choi K."/>
            <person name="Kim G.-B."/>
            <person name="Cho A."/>
            <person name="Jang H."/>
            <person name="Shin C.-H."/>
            <person name="Yu H.-J."/>
            <person name="Mun J.-H."/>
        </authorList>
    </citation>
    <scope>NUCLEOTIDE SEQUENCE [LARGE SCALE GENOMIC DNA]</scope>
    <source>
        <strain evidence="3">cv. Jeju island</strain>
        <tissue evidence="2">Leaf</tissue>
    </source>
</reference>
<sequence length="53" mass="5348">MRLGMGVPGPVKSERAEELGPPAPGQPAQDAMCIDRGADSGSSISLRKSKPGG</sequence>
<protein>
    <submittedName>
        <fullName evidence="2">Uncharacterized protein</fullName>
    </submittedName>
</protein>
<dbReference type="Proteomes" id="UP000250321">
    <property type="component" value="Unassembled WGS sequence"/>
</dbReference>
<dbReference type="AlphaFoldDB" id="A0A314YEI1"/>
<feature type="region of interest" description="Disordered" evidence="1">
    <location>
        <begin position="1"/>
        <end position="53"/>
    </location>
</feature>
<name>A0A314YEI1_PRUYE</name>
<organism evidence="2 3">
    <name type="scientific">Prunus yedoensis var. nudiflora</name>
    <dbReference type="NCBI Taxonomy" id="2094558"/>
    <lineage>
        <taxon>Eukaryota</taxon>
        <taxon>Viridiplantae</taxon>
        <taxon>Streptophyta</taxon>
        <taxon>Embryophyta</taxon>
        <taxon>Tracheophyta</taxon>
        <taxon>Spermatophyta</taxon>
        <taxon>Magnoliopsida</taxon>
        <taxon>eudicotyledons</taxon>
        <taxon>Gunneridae</taxon>
        <taxon>Pentapetalae</taxon>
        <taxon>rosids</taxon>
        <taxon>fabids</taxon>
        <taxon>Rosales</taxon>
        <taxon>Rosaceae</taxon>
        <taxon>Amygdaloideae</taxon>
        <taxon>Amygdaleae</taxon>
        <taxon>Prunus</taxon>
    </lineage>
</organism>
<keyword evidence="3" id="KW-1185">Reference proteome</keyword>
<gene>
    <name evidence="2" type="ORF">Pyn_20161</name>
</gene>
<comment type="caution">
    <text evidence="2">The sequence shown here is derived from an EMBL/GenBank/DDBJ whole genome shotgun (WGS) entry which is preliminary data.</text>
</comment>
<evidence type="ECO:0000256" key="1">
    <source>
        <dbReference type="SAM" id="MobiDB-lite"/>
    </source>
</evidence>
<accession>A0A314YEI1</accession>
<proteinExistence type="predicted"/>
<evidence type="ECO:0000313" key="2">
    <source>
        <dbReference type="EMBL" id="PQQ06905.1"/>
    </source>
</evidence>
<evidence type="ECO:0000313" key="3">
    <source>
        <dbReference type="Proteomes" id="UP000250321"/>
    </source>
</evidence>